<evidence type="ECO:0000313" key="2">
    <source>
        <dbReference type="Proteomes" id="UP001432027"/>
    </source>
</evidence>
<dbReference type="Proteomes" id="UP001432027">
    <property type="component" value="Unassembled WGS sequence"/>
</dbReference>
<name>A0AAV5UD90_9BILA</name>
<accession>A0AAV5UD90</accession>
<sequence>MAEHPRATKMASLEEWRIKAFALGGPLGHLLSRSFDLIHTVVRDGIANDMSLGYALESLSRERE</sequence>
<feature type="non-terminal residue" evidence="1">
    <location>
        <position position="64"/>
    </location>
</feature>
<gene>
    <name evidence="1" type="ORF">PENTCL1PPCAC_27110</name>
</gene>
<proteinExistence type="predicted"/>
<dbReference type="EMBL" id="BTSX01000006">
    <property type="protein sequence ID" value="GMT04936.1"/>
    <property type="molecule type" value="Genomic_DNA"/>
</dbReference>
<keyword evidence="2" id="KW-1185">Reference proteome</keyword>
<protein>
    <submittedName>
        <fullName evidence="1">Uncharacterized protein</fullName>
    </submittedName>
</protein>
<evidence type="ECO:0000313" key="1">
    <source>
        <dbReference type="EMBL" id="GMT04936.1"/>
    </source>
</evidence>
<organism evidence="1 2">
    <name type="scientific">Pristionchus entomophagus</name>
    <dbReference type="NCBI Taxonomy" id="358040"/>
    <lineage>
        <taxon>Eukaryota</taxon>
        <taxon>Metazoa</taxon>
        <taxon>Ecdysozoa</taxon>
        <taxon>Nematoda</taxon>
        <taxon>Chromadorea</taxon>
        <taxon>Rhabditida</taxon>
        <taxon>Rhabditina</taxon>
        <taxon>Diplogasteromorpha</taxon>
        <taxon>Diplogasteroidea</taxon>
        <taxon>Neodiplogasteridae</taxon>
        <taxon>Pristionchus</taxon>
    </lineage>
</organism>
<dbReference type="AlphaFoldDB" id="A0AAV5UD90"/>
<comment type="caution">
    <text evidence="1">The sequence shown here is derived from an EMBL/GenBank/DDBJ whole genome shotgun (WGS) entry which is preliminary data.</text>
</comment>
<reference evidence="1" key="1">
    <citation type="submission" date="2023-10" db="EMBL/GenBank/DDBJ databases">
        <title>Genome assembly of Pristionchus species.</title>
        <authorList>
            <person name="Yoshida K."/>
            <person name="Sommer R.J."/>
        </authorList>
    </citation>
    <scope>NUCLEOTIDE SEQUENCE</scope>
    <source>
        <strain evidence="1">RS0144</strain>
    </source>
</reference>